<dbReference type="InterPro" id="IPR013780">
    <property type="entry name" value="Glyco_hydro_b"/>
</dbReference>
<keyword evidence="6 11" id="KW-0328">Glycosyltransferase</keyword>
<dbReference type="Gene3D" id="3.20.20.80">
    <property type="entry name" value="Glycosidases"/>
    <property type="match status" value="1"/>
</dbReference>
<dbReference type="GO" id="GO:0030245">
    <property type="term" value="P:cellulose catabolic process"/>
    <property type="evidence" value="ECO:0007669"/>
    <property type="project" value="UniProtKB-KW"/>
</dbReference>
<feature type="active site" description="Proton donor" evidence="11 12">
    <location>
        <position position="362"/>
    </location>
</feature>
<evidence type="ECO:0000256" key="9">
    <source>
        <dbReference type="ARBA" id="ARBA00023056"/>
    </source>
</evidence>
<protein>
    <recommendedName>
        <fullName evidence="11">1,4-alpha-glucan branching enzyme GlgB</fullName>
        <ecNumber evidence="11">2.4.1.18</ecNumber>
    </recommendedName>
    <alternativeName>
        <fullName evidence="11">1,4-alpha-D-glucan:1,4-alpha-D-glucan 6-glucosyl-transferase</fullName>
    </alternativeName>
    <alternativeName>
        <fullName evidence="11">Alpha-(1-&gt;4)-glucan branching enzyme</fullName>
    </alternativeName>
    <alternativeName>
        <fullName evidence="11">Glycogen branching enzyme</fullName>
        <shortName evidence="11">BE</shortName>
    </alternativeName>
</protein>
<dbReference type="NCBIfam" id="TIGR01515">
    <property type="entry name" value="branching_enzym"/>
    <property type="match status" value="1"/>
</dbReference>
<dbReference type="KEGG" id="rch:RUM_06280"/>
<evidence type="ECO:0000259" key="13">
    <source>
        <dbReference type="SMART" id="SM00642"/>
    </source>
</evidence>
<evidence type="ECO:0000256" key="2">
    <source>
        <dbReference type="ARBA" id="ARBA00002953"/>
    </source>
</evidence>
<dbReference type="InterPro" id="IPR044143">
    <property type="entry name" value="GlgB_N_E_set_prok"/>
</dbReference>
<dbReference type="CDD" id="cd02855">
    <property type="entry name" value="E_set_GBE_prok_N"/>
    <property type="match status" value="1"/>
</dbReference>
<organism evidence="14 15">
    <name type="scientific">Ruminococcus champanellensis (strain DSM 18848 / JCM 17042 / KCTC 15320 / 18P13)</name>
    <dbReference type="NCBI Taxonomy" id="213810"/>
    <lineage>
        <taxon>Bacteria</taxon>
        <taxon>Bacillati</taxon>
        <taxon>Bacillota</taxon>
        <taxon>Clostridia</taxon>
        <taxon>Eubacteriales</taxon>
        <taxon>Oscillospiraceae</taxon>
        <taxon>Ruminococcus</taxon>
    </lineage>
</organism>
<evidence type="ECO:0000256" key="10">
    <source>
        <dbReference type="ARBA" id="ARBA00023277"/>
    </source>
</evidence>
<dbReference type="PIRSF" id="PIRSF000463">
    <property type="entry name" value="GlgB"/>
    <property type="match status" value="1"/>
</dbReference>
<dbReference type="CAZy" id="CBM48">
    <property type="family name" value="Carbohydrate-Binding Module Family 48"/>
</dbReference>
<dbReference type="PANTHER" id="PTHR43651:SF3">
    <property type="entry name" value="1,4-ALPHA-GLUCAN-BRANCHING ENZYME"/>
    <property type="match status" value="1"/>
</dbReference>
<reference evidence="14" key="1">
    <citation type="submission" date="2010-03" db="EMBL/GenBank/DDBJ databases">
        <title>The genome sequence of Ruminococcus sp. 18P13.</title>
        <authorList>
            <consortium name="metaHIT consortium -- http://www.metahit.eu/"/>
            <person name="Pajon A."/>
            <person name="Turner K."/>
            <person name="Parkhill J."/>
            <person name="Bernalier A."/>
        </authorList>
    </citation>
    <scope>NUCLEOTIDE SEQUENCE [LARGE SCALE GENOMIC DNA]</scope>
    <source>
        <strain evidence="14">Type strain: 18P13</strain>
    </source>
</reference>
<dbReference type="InterPro" id="IPR017853">
    <property type="entry name" value="GH"/>
</dbReference>
<dbReference type="BioCyc" id="RCHA213810:RUM_RS03025-MONOMER"/>
<dbReference type="HOGENOM" id="CLU_004245_4_0_9"/>
<reference evidence="14" key="2">
    <citation type="submission" date="2010-03" db="EMBL/GenBank/DDBJ databases">
        <authorList>
            <person name="Pajon A."/>
        </authorList>
    </citation>
    <scope>NUCLEOTIDE SEQUENCE</scope>
    <source>
        <strain evidence="14">Type strain: 18P13</strain>
    </source>
</reference>
<dbReference type="SUPFAM" id="SSF81296">
    <property type="entry name" value="E set domains"/>
    <property type="match status" value="1"/>
</dbReference>
<dbReference type="SUPFAM" id="SSF51011">
    <property type="entry name" value="Glycosyl hydrolase domain"/>
    <property type="match status" value="1"/>
</dbReference>
<dbReference type="CAZy" id="GH13">
    <property type="family name" value="Glycoside Hydrolase Family 13"/>
</dbReference>
<dbReference type="NCBIfam" id="NF008967">
    <property type="entry name" value="PRK12313.1"/>
    <property type="match status" value="1"/>
</dbReference>
<dbReference type="SUPFAM" id="SSF51445">
    <property type="entry name" value="(Trans)glycosidases"/>
    <property type="match status" value="1"/>
</dbReference>
<dbReference type="GeneID" id="83155436"/>
<dbReference type="InterPro" id="IPR037439">
    <property type="entry name" value="Branching_enzy"/>
</dbReference>
<evidence type="ECO:0000256" key="5">
    <source>
        <dbReference type="ARBA" id="ARBA00022600"/>
    </source>
</evidence>
<dbReference type="InterPro" id="IPR006047">
    <property type="entry name" value="GH13_cat_dom"/>
</dbReference>
<comment type="function">
    <text evidence="2 11">Catalyzes the formation of the alpha-1,6-glucosidic linkages in glycogen by scission of a 1,4-alpha-linked oligosaccharide from growing alpha-1,4-glucan chains and the subsequent attachment of the oligosaccharide to the alpha-1,6 position.</text>
</comment>
<dbReference type="UniPathway" id="UPA00164"/>
<dbReference type="FunFam" id="2.60.40.1180:FF:000002">
    <property type="entry name" value="1,4-alpha-glucan branching enzyme GlgB"/>
    <property type="match status" value="1"/>
</dbReference>
<dbReference type="InterPro" id="IPR006048">
    <property type="entry name" value="A-amylase/branching_C"/>
</dbReference>
<dbReference type="Proteomes" id="UP000007054">
    <property type="component" value="Chromosome"/>
</dbReference>
<dbReference type="InterPro" id="IPR014756">
    <property type="entry name" value="Ig_E-set"/>
</dbReference>
<evidence type="ECO:0000256" key="3">
    <source>
        <dbReference type="ARBA" id="ARBA00004964"/>
    </source>
</evidence>
<evidence type="ECO:0000256" key="8">
    <source>
        <dbReference type="ARBA" id="ARBA00023001"/>
    </source>
</evidence>
<dbReference type="InterPro" id="IPR013783">
    <property type="entry name" value="Ig-like_fold"/>
</dbReference>
<keyword evidence="8" id="KW-0136">Cellulose degradation</keyword>
<gene>
    <name evidence="11" type="primary">glgB</name>
    <name evidence="14" type="ordered locus">RUM_06280</name>
</gene>
<feature type="domain" description="Glycosyl hydrolase family 13 catalytic" evidence="13">
    <location>
        <begin position="152"/>
        <end position="512"/>
    </location>
</feature>
<keyword evidence="7 11" id="KW-0808">Transferase</keyword>
<dbReference type="CDD" id="cd11322">
    <property type="entry name" value="AmyAc_Glg_BE"/>
    <property type="match status" value="1"/>
</dbReference>
<dbReference type="EMBL" id="FP929052">
    <property type="protein sequence ID" value="CBL16844.1"/>
    <property type="molecule type" value="Genomic_DNA"/>
</dbReference>
<comment type="pathway">
    <text evidence="3 11">Glycan biosynthesis; glycogen biosynthesis.</text>
</comment>
<dbReference type="Pfam" id="PF00128">
    <property type="entry name" value="Alpha-amylase"/>
    <property type="match status" value="1"/>
</dbReference>
<dbReference type="Gene3D" id="2.60.40.1180">
    <property type="entry name" value="Golgi alpha-mannosidase II"/>
    <property type="match status" value="1"/>
</dbReference>
<dbReference type="Gene3D" id="2.60.40.10">
    <property type="entry name" value="Immunoglobulins"/>
    <property type="match status" value="1"/>
</dbReference>
<dbReference type="GO" id="GO:0005829">
    <property type="term" value="C:cytosol"/>
    <property type="evidence" value="ECO:0007669"/>
    <property type="project" value="TreeGrafter"/>
</dbReference>
<comment type="catalytic activity">
    <reaction evidence="1 11">
        <text>Transfers a segment of a (1-&gt;4)-alpha-D-glucan chain to a primary hydroxy group in a similar glucan chain.</text>
        <dbReference type="EC" id="2.4.1.18"/>
    </reaction>
</comment>
<evidence type="ECO:0000313" key="14">
    <source>
        <dbReference type="EMBL" id="CBL16844.1"/>
    </source>
</evidence>
<dbReference type="NCBIfam" id="NF003811">
    <property type="entry name" value="PRK05402.1"/>
    <property type="match status" value="1"/>
</dbReference>
<proteinExistence type="inferred from homology"/>
<evidence type="ECO:0000256" key="1">
    <source>
        <dbReference type="ARBA" id="ARBA00000826"/>
    </source>
</evidence>
<dbReference type="GO" id="GO:0005978">
    <property type="term" value="P:glycogen biosynthetic process"/>
    <property type="evidence" value="ECO:0007669"/>
    <property type="project" value="UniProtKB-UniRule"/>
</dbReference>
<dbReference type="EC" id="2.4.1.18" evidence="11"/>
<name>D4LB49_RUMC1</name>
<dbReference type="GO" id="GO:0004553">
    <property type="term" value="F:hydrolase activity, hydrolyzing O-glycosyl compounds"/>
    <property type="evidence" value="ECO:0007669"/>
    <property type="project" value="InterPro"/>
</dbReference>
<evidence type="ECO:0000256" key="7">
    <source>
        <dbReference type="ARBA" id="ARBA00022679"/>
    </source>
</evidence>
<dbReference type="PANTHER" id="PTHR43651">
    <property type="entry name" value="1,4-ALPHA-GLUCAN-BRANCHING ENZYME"/>
    <property type="match status" value="1"/>
</dbReference>
<keyword evidence="10 11" id="KW-0119">Carbohydrate metabolism</keyword>
<evidence type="ECO:0000256" key="11">
    <source>
        <dbReference type="HAMAP-Rule" id="MF_00685"/>
    </source>
</evidence>
<evidence type="ECO:0000256" key="12">
    <source>
        <dbReference type="PIRSR" id="PIRSR000463-1"/>
    </source>
</evidence>
<dbReference type="STRING" id="213810.RUM_06280"/>
<dbReference type="GO" id="GO:0043169">
    <property type="term" value="F:cation binding"/>
    <property type="evidence" value="ECO:0007669"/>
    <property type="project" value="InterPro"/>
</dbReference>
<comment type="subunit">
    <text evidence="11">Monomer.</text>
</comment>
<evidence type="ECO:0000256" key="4">
    <source>
        <dbReference type="ARBA" id="ARBA00009000"/>
    </source>
</evidence>
<dbReference type="GO" id="GO:0003844">
    <property type="term" value="F:1,4-alpha-glucan branching enzyme activity"/>
    <property type="evidence" value="ECO:0007669"/>
    <property type="project" value="UniProtKB-UniRule"/>
</dbReference>
<dbReference type="AlphaFoldDB" id="D4LB49"/>
<keyword evidence="15" id="KW-1185">Reference proteome</keyword>
<dbReference type="Pfam" id="PF02806">
    <property type="entry name" value="Alpha-amylase_C"/>
    <property type="match status" value="1"/>
</dbReference>
<dbReference type="InterPro" id="IPR004193">
    <property type="entry name" value="Glyco_hydro_13_N"/>
</dbReference>
<dbReference type="InterPro" id="IPR006407">
    <property type="entry name" value="GlgB"/>
</dbReference>
<keyword evidence="9 11" id="KW-0320">Glycogen biosynthesis</keyword>
<keyword evidence="8" id="KW-0624">Polysaccharide degradation</keyword>
<dbReference type="FunFam" id="3.20.20.80:FF:000003">
    <property type="entry name" value="1,4-alpha-glucan branching enzyme GlgB"/>
    <property type="match status" value="1"/>
</dbReference>
<sequence length="646" mass="74918">MIPDLQKENEFPLSLFLSGKNCKSYLFFGAHTISSKGTQYHCFRVWAPHARSVSLVGDFNRWDRSQTPMHAIGGGVWECCIPRLEQFAAYKYSIKGRDGKIRMKADPYGAHYETRPATASKIYESSYEWKDDAWRKAKRQRNIYKSPVNVYEVHFNSWRINPDGSFLDYRTFAKQMIPYLQKMSYTHIEFMPLTEYPYDGSWGYQVTGYFAPTSRFGTPDDFRAMVDAFHAAGIGVILDWVPAHFPKDEHGLFEFDGGCCYEYEDVRKGEHFAWGTKVFDYGRPEVCSFLISSACCWFEEFHVDGLRVDAVASMLYLDYDRPDGQWCPNKNGGRENLEAIDFLRHLNEAVFEKFPDALMIAEESTAWPMVTKPTCDGGLGFNFKWNMGWMNDMLSYMSMDPLFRSGNHDKLTFSFFYCFSENYVLPISHDEVVHGKCSMIGKMSGGYDQKFDSYRAFLGYMMAHPGKKLLFMGQEFAQMKEWDYQHQLDWMLLDYPKHNTMLKYTRKLNRFYAEHPPLWERDDSWDGFSWIANDDYQQSVIAFRRFDDKGEELIVVCNFVPVERREYRIGVPYKGSYKLLFNSDATEFGGSGAAEKAVKSEAIPMHGFDNSIALTLAPLSTMFFKPVPYKKRRSTKKSAPSKAAQK</sequence>
<evidence type="ECO:0000313" key="15">
    <source>
        <dbReference type="Proteomes" id="UP000007054"/>
    </source>
</evidence>
<dbReference type="Pfam" id="PF02922">
    <property type="entry name" value="CBM_48"/>
    <property type="match status" value="1"/>
</dbReference>
<dbReference type="RefSeq" id="WP_015557751.1">
    <property type="nucleotide sequence ID" value="NC_021039.1"/>
</dbReference>
<accession>D4LB49</accession>
<evidence type="ECO:0000256" key="6">
    <source>
        <dbReference type="ARBA" id="ARBA00022676"/>
    </source>
</evidence>
<feature type="active site" description="Nucleophile" evidence="11 12">
    <location>
        <position position="309"/>
    </location>
</feature>
<dbReference type="SMART" id="SM00642">
    <property type="entry name" value="Aamy"/>
    <property type="match status" value="1"/>
</dbReference>
<comment type="similarity">
    <text evidence="4 11">Belongs to the glycosyl hydrolase 13 family. GlgB subfamily.</text>
</comment>
<dbReference type="PATRIC" id="fig|213810.4.peg.533"/>
<keyword evidence="5 11" id="KW-0321">Glycogen metabolism</keyword>
<dbReference type="HAMAP" id="MF_00685">
    <property type="entry name" value="GlgB"/>
    <property type="match status" value="1"/>
</dbReference>